<sequence length="185" mass="22053">MAIRDEKEKEPLLTKDEYTLDELMDTYGQRVLWLAFSYVKDRGLAEDITQDVFISCYKSLHQFRGESSIKTWIYRITVNRCKDVMKTWAFRSRKFTSLLFDEHEGRDKSPDTILVEKLEAHELSQHVLELPVNYREMIYLHYFEHMKIEDISTLFSLKPNTVKSRLLRGRQMLKKKYEGGGQFGR</sequence>
<evidence type="ECO:0000259" key="5">
    <source>
        <dbReference type="Pfam" id="PF04542"/>
    </source>
</evidence>
<name>A0ABW2NSN6_9BACL</name>
<evidence type="ECO:0000256" key="1">
    <source>
        <dbReference type="ARBA" id="ARBA00010641"/>
    </source>
</evidence>
<comment type="caution">
    <text evidence="7">The sequence shown here is derived from an EMBL/GenBank/DDBJ whole genome shotgun (WGS) entry which is preliminary data.</text>
</comment>
<accession>A0ABW2NSN6</accession>
<dbReference type="RefSeq" id="WP_379747218.1">
    <property type="nucleotide sequence ID" value="NZ_JBHTCP010000009.1"/>
</dbReference>
<dbReference type="InterPro" id="IPR007627">
    <property type="entry name" value="RNA_pol_sigma70_r2"/>
</dbReference>
<dbReference type="InterPro" id="IPR013325">
    <property type="entry name" value="RNA_pol_sigma_r2"/>
</dbReference>
<dbReference type="NCBIfam" id="NF006930">
    <property type="entry name" value="PRK09415.1"/>
    <property type="match status" value="1"/>
</dbReference>
<keyword evidence="2" id="KW-0805">Transcription regulation</keyword>
<evidence type="ECO:0000256" key="2">
    <source>
        <dbReference type="ARBA" id="ARBA00023015"/>
    </source>
</evidence>
<feature type="domain" description="RNA polymerase sigma-70 region 2" evidence="5">
    <location>
        <begin position="23"/>
        <end position="85"/>
    </location>
</feature>
<comment type="similarity">
    <text evidence="1">Belongs to the sigma-70 factor family. ECF subfamily.</text>
</comment>
<dbReference type="EMBL" id="JBHTCP010000009">
    <property type="protein sequence ID" value="MFC7371049.1"/>
    <property type="molecule type" value="Genomic_DNA"/>
</dbReference>
<dbReference type="InterPro" id="IPR013324">
    <property type="entry name" value="RNA_pol_sigma_r3/r4-like"/>
</dbReference>
<gene>
    <name evidence="7" type="ORF">ACFQPF_05115</name>
</gene>
<reference evidence="8" key="1">
    <citation type="journal article" date="2019" name="Int. J. Syst. Evol. Microbiol.">
        <title>The Global Catalogue of Microorganisms (GCM) 10K type strain sequencing project: providing services to taxonomists for standard genome sequencing and annotation.</title>
        <authorList>
            <consortium name="The Broad Institute Genomics Platform"/>
            <consortium name="The Broad Institute Genome Sequencing Center for Infectious Disease"/>
            <person name="Wu L."/>
            <person name="Ma J."/>
        </authorList>
    </citation>
    <scope>NUCLEOTIDE SEQUENCE [LARGE SCALE GENOMIC DNA]</scope>
    <source>
        <strain evidence="8">NBRC 106396</strain>
    </source>
</reference>
<dbReference type="InterPro" id="IPR014284">
    <property type="entry name" value="RNA_pol_sigma-70_dom"/>
</dbReference>
<keyword evidence="8" id="KW-1185">Reference proteome</keyword>
<organism evidence="7 8">
    <name type="scientific">Fictibacillus iocasae</name>
    <dbReference type="NCBI Taxonomy" id="2715437"/>
    <lineage>
        <taxon>Bacteria</taxon>
        <taxon>Bacillati</taxon>
        <taxon>Bacillota</taxon>
        <taxon>Bacilli</taxon>
        <taxon>Bacillales</taxon>
        <taxon>Fictibacillaceae</taxon>
        <taxon>Fictibacillus</taxon>
    </lineage>
</organism>
<dbReference type="PANTHER" id="PTHR43133">
    <property type="entry name" value="RNA POLYMERASE ECF-TYPE SIGMA FACTO"/>
    <property type="match status" value="1"/>
</dbReference>
<feature type="domain" description="RNA polymerase sigma factor 70 region 4 type 2" evidence="6">
    <location>
        <begin position="127"/>
        <end position="173"/>
    </location>
</feature>
<evidence type="ECO:0000256" key="4">
    <source>
        <dbReference type="ARBA" id="ARBA00023163"/>
    </source>
</evidence>
<keyword evidence="4" id="KW-0804">Transcription</keyword>
<dbReference type="SUPFAM" id="SSF88946">
    <property type="entry name" value="Sigma2 domain of RNA polymerase sigma factors"/>
    <property type="match status" value="1"/>
</dbReference>
<dbReference type="NCBIfam" id="TIGR02937">
    <property type="entry name" value="sigma70-ECF"/>
    <property type="match status" value="1"/>
</dbReference>
<dbReference type="Gene3D" id="1.10.1740.10">
    <property type="match status" value="1"/>
</dbReference>
<dbReference type="Proteomes" id="UP001596549">
    <property type="component" value="Unassembled WGS sequence"/>
</dbReference>
<dbReference type="Pfam" id="PF04542">
    <property type="entry name" value="Sigma70_r2"/>
    <property type="match status" value="1"/>
</dbReference>
<dbReference type="SUPFAM" id="SSF88659">
    <property type="entry name" value="Sigma3 and sigma4 domains of RNA polymerase sigma factors"/>
    <property type="match status" value="1"/>
</dbReference>
<proteinExistence type="inferred from homology"/>
<dbReference type="Pfam" id="PF08281">
    <property type="entry name" value="Sigma70_r4_2"/>
    <property type="match status" value="1"/>
</dbReference>
<dbReference type="InterPro" id="IPR013249">
    <property type="entry name" value="RNA_pol_sigma70_r4_t2"/>
</dbReference>
<dbReference type="PANTHER" id="PTHR43133:SF60">
    <property type="entry name" value="RNA POLYMERASE SIGMA FACTOR SIGV"/>
    <property type="match status" value="1"/>
</dbReference>
<dbReference type="Gene3D" id="1.10.10.10">
    <property type="entry name" value="Winged helix-like DNA-binding domain superfamily/Winged helix DNA-binding domain"/>
    <property type="match status" value="1"/>
</dbReference>
<evidence type="ECO:0000259" key="6">
    <source>
        <dbReference type="Pfam" id="PF08281"/>
    </source>
</evidence>
<evidence type="ECO:0000313" key="8">
    <source>
        <dbReference type="Proteomes" id="UP001596549"/>
    </source>
</evidence>
<dbReference type="InterPro" id="IPR039425">
    <property type="entry name" value="RNA_pol_sigma-70-like"/>
</dbReference>
<evidence type="ECO:0000313" key="7">
    <source>
        <dbReference type="EMBL" id="MFC7371049.1"/>
    </source>
</evidence>
<evidence type="ECO:0000256" key="3">
    <source>
        <dbReference type="ARBA" id="ARBA00023082"/>
    </source>
</evidence>
<dbReference type="InterPro" id="IPR036388">
    <property type="entry name" value="WH-like_DNA-bd_sf"/>
</dbReference>
<keyword evidence="3" id="KW-0731">Sigma factor</keyword>
<protein>
    <submittedName>
        <fullName evidence="7">Sigma-70 family RNA polymerase sigma factor</fullName>
    </submittedName>
</protein>